<gene>
    <name evidence="1" type="ORF">PIB30_065299</name>
</gene>
<sequence>MCTHCLAYAYGSAPLCVLPKIDGQFHSDPSLLKPEMLEQTNQGIERNGKRIQWLNRNGLVEPGPVGSIEIIDGPVSLAMVVYSVKGQEDRNSEED</sequence>
<protein>
    <submittedName>
        <fullName evidence="1">Uncharacterized protein</fullName>
    </submittedName>
</protein>
<evidence type="ECO:0000313" key="2">
    <source>
        <dbReference type="Proteomes" id="UP001341840"/>
    </source>
</evidence>
<reference evidence="1 2" key="1">
    <citation type="journal article" date="2023" name="Plants (Basel)">
        <title>Bridging the Gap: Combining Genomics and Transcriptomics Approaches to Understand Stylosanthes scabra, an Orphan Legume from the Brazilian Caatinga.</title>
        <authorList>
            <person name="Ferreira-Neto J.R.C."/>
            <person name="da Silva M.D."/>
            <person name="Binneck E."/>
            <person name="de Melo N.F."/>
            <person name="da Silva R.H."/>
            <person name="de Melo A.L.T.M."/>
            <person name="Pandolfi V."/>
            <person name="Bustamante F.O."/>
            <person name="Brasileiro-Vidal A.C."/>
            <person name="Benko-Iseppon A.M."/>
        </authorList>
    </citation>
    <scope>NUCLEOTIDE SEQUENCE [LARGE SCALE GENOMIC DNA]</scope>
    <source>
        <tissue evidence="1">Leaves</tissue>
    </source>
</reference>
<dbReference type="Proteomes" id="UP001341840">
    <property type="component" value="Unassembled WGS sequence"/>
</dbReference>
<proteinExistence type="predicted"/>
<name>A0ABU6SM23_9FABA</name>
<keyword evidence="2" id="KW-1185">Reference proteome</keyword>
<dbReference type="EMBL" id="JASCZI010061064">
    <property type="protein sequence ID" value="MED6137469.1"/>
    <property type="molecule type" value="Genomic_DNA"/>
</dbReference>
<evidence type="ECO:0000313" key="1">
    <source>
        <dbReference type="EMBL" id="MED6137469.1"/>
    </source>
</evidence>
<comment type="caution">
    <text evidence="1">The sequence shown here is derived from an EMBL/GenBank/DDBJ whole genome shotgun (WGS) entry which is preliminary data.</text>
</comment>
<organism evidence="1 2">
    <name type="scientific">Stylosanthes scabra</name>
    <dbReference type="NCBI Taxonomy" id="79078"/>
    <lineage>
        <taxon>Eukaryota</taxon>
        <taxon>Viridiplantae</taxon>
        <taxon>Streptophyta</taxon>
        <taxon>Embryophyta</taxon>
        <taxon>Tracheophyta</taxon>
        <taxon>Spermatophyta</taxon>
        <taxon>Magnoliopsida</taxon>
        <taxon>eudicotyledons</taxon>
        <taxon>Gunneridae</taxon>
        <taxon>Pentapetalae</taxon>
        <taxon>rosids</taxon>
        <taxon>fabids</taxon>
        <taxon>Fabales</taxon>
        <taxon>Fabaceae</taxon>
        <taxon>Papilionoideae</taxon>
        <taxon>50 kb inversion clade</taxon>
        <taxon>dalbergioids sensu lato</taxon>
        <taxon>Dalbergieae</taxon>
        <taxon>Pterocarpus clade</taxon>
        <taxon>Stylosanthes</taxon>
    </lineage>
</organism>
<accession>A0ABU6SM23</accession>